<name>A0A1M5GRI7_9BRAD</name>
<protein>
    <submittedName>
        <fullName evidence="2">Uncharacterized protein</fullName>
    </submittedName>
</protein>
<reference evidence="2 3" key="1">
    <citation type="submission" date="2016-11" db="EMBL/GenBank/DDBJ databases">
        <authorList>
            <person name="Jaros S."/>
            <person name="Januszkiewicz K."/>
            <person name="Wedrychowicz H."/>
        </authorList>
    </citation>
    <scope>NUCLEOTIDE SEQUENCE [LARGE SCALE GENOMIC DNA]</scope>
    <source>
        <strain evidence="2 3">GAS242</strain>
    </source>
</reference>
<feature type="chain" id="PRO_5012070220" evidence="1">
    <location>
        <begin position="24"/>
        <end position="141"/>
    </location>
</feature>
<accession>A0A1M5GRI7</accession>
<gene>
    <name evidence="2" type="ORF">SAMN05444169_0334</name>
</gene>
<dbReference type="AlphaFoldDB" id="A0A1M5GRI7"/>
<feature type="signal peptide" evidence="1">
    <location>
        <begin position="1"/>
        <end position="23"/>
    </location>
</feature>
<proteinExistence type="predicted"/>
<sequence length="141" mass="15580">MYGALVASLSAVALMLAANETFARSGGTQRGAFASPHGNFHSPASRSFRHHRRNDGAIFWPGVDGYDYGPTGDEPLVNAVPPSGDTQRYTYTYDVPWDWAHRFPPMVARSDRPYVPSCPEESVTVPGRDGKDRTVNIMRCY</sequence>
<evidence type="ECO:0000313" key="2">
    <source>
        <dbReference type="EMBL" id="SHG06359.1"/>
    </source>
</evidence>
<keyword evidence="1" id="KW-0732">Signal</keyword>
<dbReference type="EMBL" id="LT670818">
    <property type="protein sequence ID" value="SHG06359.1"/>
    <property type="molecule type" value="Genomic_DNA"/>
</dbReference>
<dbReference type="Proteomes" id="UP000190675">
    <property type="component" value="Chromosome I"/>
</dbReference>
<evidence type="ECO:0000256" key="1">
    <source>
        <dbReference type="SAM" id="SignalP"/>
    </source>
</evidence>
<evidence type="ECO:0000313" key="3">
    <source>
        <dbReference type="Proteomes" id="UP000190675"/>
    </source>
</evidence>
<organism evidence="2 3">
    <name type="scientific">Bradyrhizobium erythrophlei</name>
    <dbReference type="NCBI Taxonomy" id="1437360"/>
    <lineage>
        <taxon>Bacteria</taxon>
        <taxon>Pseudomonadati</taxon>
        <taxon>Pseudomonadota</taxon>
        <taxon>Alphaproteobacteria</taxon>
        <taxon>Hyphomicrobiales</taxon>
        <taxon>Nitrobacteraceae</taxon>
        <taxon>Bradyrhizobium</taxon>
    </lineage>
</organism>